<comment type="caution">
    <text evidence="2">The sequence shown here is derived from an EMBL/GenBank/DDBJ whole genome shotgun (WGS) entry which is preliminary data.</text>
</comment>
<dbReference type="EMBL" id="VHII01000004">
    <property type="protein sequence ID" value="KAF1392218.1"/>
    <property type="molecule type" value="Genomic_DNA"/>
</dbReference>
<keyword evidence="3" id="KW-1185">Reference proteome</keyword>
<name>A0A6A5FGY7_PERFL</name>
<dbReference type="Proteomes" id="UP000465112">
    <property type="component" value="Chromosome 4"/>
</dbReference>
<protein>
    <recommendedName>
        <fullName evidence="1">HAT C-terminal dimerisation domain-containing protein</fullName>
    </recommendedName>
</protein>
<dbReference type="InterPro" id="IPR008906">
    <property type="entry name" value="HATC_C_dom"/>
</dbReference>
<accession>A0A6A5FGY7</accession>
<evidence type="ECO:0000313" key="2">
    <source>
        <dbReference type="EMBL" id="KAF1392218.1"/>
    </source>
</evidence>
<dbReference type="InterPro" id="IPR052717">
    <property type="entry name" value="Vacuolar_transposase_reg"/>
</dbReference>
<dbReference type="GO" id="GO:0046983">
    <property type="term" value="F:protein dimerization activity"/>
    <property type="evidence" value="ECO:0007669"/>
    <property type="project" value="InterPro"/>
</dbReference>
<dbReference type="OrthoDB" id="109171at2759"/>
<dbReference type="SUPFAM" id="SSF53098">
    <property type="entry name" value="Ribonuclease H-like"/>
    <property type="match status" value="1"/>
</dbReference>
<evidence type="ECO:0000313" key="3">
    <source>
        <dbReference type="Proteomes" id="UP000465112"/>
    </source>
</evidence>
<dbReference type="GO" id="GO:0005634">
    <property type="term" value="C:nucleus"/>
    <property type="evidence" value="ECO:0007669"/>
    <property type="project" value="TreeGrafter"/>
</dbReference>
<dbReference type="InterPro" id="IPR012337">
    <property type="entry name" value="RNaseH-like_sf"/>
</dbReference>
<feature type="domain" description="HAT C-terminal dimerisation" evidence="1">
    <location>
        <begin position="140"/>
        <end position="217"/>
    </location>
</feature>
<dbReference type="AlphaFoldDB" id="A0A6A5FGY7"/>
<dbReference type="PANTHER" id="PTHR46169">
    <property type="entry name" value="DNA REPLICATION-RELATED ELEMENT FACTOR, ISOFORM A"/>
    <property type="match status" value="1"/>
</dbReference>
<dbReference type="GO" id="GO:0006357">
    <property type="term" value="P:regulation of transcription by RNA polymerase II"/>
    <property type="evidence" value="ECO:0007669"/>
    <property type="project" value="TreeGrafter"/>
</dbReference>
<dbReference type="Pfam" id="PF05699">
    <property type="entry name" value="Dimer_Tnp_hAT"/>
    <property type="match status" value="1"/>
</dbReference>
<reference evidence="2 3" key="1">
    <citation type="submission" date="2019-06" db="EMBL/GenBank/DDBJ databases">
        <title>A chromosome-scale genome assembly of the European perch, Perca fluviatilis.</title>
        <authorList>
            <person name="Roques C."/>
            <person name="Zahm M."/>
            <person name="Cabau C."/>
            <person name="Klopp C."/>
            <person name="Bouchez O."/>
            <person name="Donnadieu C."/>
            <person name="Kuhl H."/>
            <person name="Gislard M."/>
            <person name="Guendouz S."/>
            <person name="Journot L."/>
            <person name="Haffray P."/>
            <person name="Bestin A."/>
            <person name="Morvezen R."/>
            <person name="Feron R."/>
            <person name="Wen M."/>
            <person name="Jouanno E."/>
            <person name="Herpin A."/>
            <person name="Schartl M."/>
            <person name="Postlethwait J."/>
            <person name="Schaerlinger B."/>
            <person name="Chardard D."/>
            <person name="Lecocq T."/>
            <person name="Poncet C."/>
            <person name="Jaffrelo L."/>
            <person name="Lampietro C."/>
            <person name="Guiguen Y."/>
        </authorList>
    </citation>
    <scope>NUCLEOTIDE SEQUENCE [LARGE SCALE GENOMIC DNA]</scope>
    <source>
        <tissue evidence="2">Blood</tissue>
    </source>
</reference>
<gene>
    <name evidence="2" type="ORF">PFLUV_G00050300</name>
</gene>
<dbReference type="PANTHER" id="PTHR46169:SF29">
    <property type="entry name" value="DNA REPLICATION-RELATED ELEMENT FACTOR, ISOFORM A"/>
    <property type="match status" value="1"/>
</dbReference>
<organism evidence="2 3">
    <name type="scientific">Perca fluviatilis</name>
    <name type="common">European perch</name>
    <dbReference type="NCBI Taxonomy" id="8168"/>
    <lineage>
        <taxon>Eukaryota</taxon>
        <taxon>Metazoa</taxon>
        <taxon>Chordata</taxon>
        <taxon>Craniata</taxon>
        <taxon>Vertebrata</taxon>
        <taxon>Euteleostomi</taxon>
        <taxon>Actinopterygii</taxon>
        <taxon>Neopterygii</taxon>
        <taxon>Teleostei</taxon>
        <taxon>Neoteleostei</taxon>
        <taxon>Acanthomorphata</taxon>
        <taxon>Eupercaria</taxon>
        <taxon>Perciformes</taxon>
        <taxon>Percoidei</taxon>
        <taxon>Percidae</taxon>
        <taxon>Percinae</taxon>
        <taxon>Perca</taxon>
    </lineage>
</organism>
<sequence>MIEHNMASNEEDSPTVSNIKRAILNNLYNRYTSEYNNLLECTALDPRFRALPHLEKDQRNDVLHRLKEKAVLMLQNQDEGKEGASGHPLAAEQPLDQTDRAGAELKQPPSKKTALEDLLGGTFDEPVAQHISPIDAEMIKYRAETSISLNSCPLKWWKENARLYPLLSSIAKAYLSTPATSVPSERVFSSAGDIVNVQRSQLLPENVDMLIFLKKNM</sequence>
<evidence type="ECO:0000259" key="1">
    <source>
        <dbReference type="Pfam" id="PF05699"/>
    </source>
</evidence>
<proteinExistence type="predicted"/>